<evidence type="ECO:0000313" key="4">
    <source>
        <dbReference type="Proteomes" id="UP000039865"/>
    </source>
</evidence>
<reference evidence="3 4" key="1">
    <citation type="submission" date="2014-06" db="EMBL/GenBank/DDBJ databases">
        <authorList>
            <person name="Swart Estienne"/>
        </authorList>
    </citation>
    <scope>NUCLEOTIDE SEQUENCE [LARGE SCALE GENOMIC DNA]</scope>
    <source>
        <strain evidence="3 4">130c</strain>
    </source>
</reference>
<evidence type="ECO:0000256" key="2">
    <source>
        <dbReference type="SAM" id="Phobius"/>
    </source>
</evidence>
<name>A0A078AK59_STYLE</name>
<keyword evidence="1" id="KW-0175">Coiled coil</keyword>
<feature type="transmembrane region" description="Helical" evidence="2">
    <location>
        <begin position="687"/>
        <end position="707"/>
    </location>
</feature>
<keyword evidence="2" id="KW-0812">Transmembrane</keyword>
<dbReference type="InParanoid" id="A0A078AK59"/>
<keyword evidence="2" id="KW-1133">Transmembrane helix</keyword>
<dbReference type="AlphaFoldDB" id="A0A078AK59"/>
<feature type="coiled-coil region" evidence="1">
    <location>
        <begin position="309"/>
        <end position="458"/>
    </location>
</feature>
<gene>
    <name evidence="3" type="primary">Contig2412.g93</name>
    <name evidence="3" type="ORF">STYLEM_10866</name>
</gene>
<sequence>MNQQLKSQNIKHEFLYKWFETYHVAIGWMKYDFCKDLLFSDSYLLKILSISIPNEFEPFDEEEEIPNLQALSYQQQHKKIETAIEMKLFTALKVFFKTRELDLTEVLKQIRIKKQANKAYDYQSWEKAYWQLAYIVFTAFYIENVQNEYLENYFQLQLRQDLQQMKLVLDIISSVLRRTQSPDLIIAPSLNQVSASSQNILTPANQSQQSILILENQNNEDSETMVISTQDNNNSSSLMMNATSNLHEQIRTQTQINNQHYIVQVSDIDYIKRITESSEGSQGTEEDDEDDLLKEDVEGWDVFDDYHKFKHREQKIKEKRKLIAKLQKQEREKQKNEEIEMEQSRNFEKEFHELEGKLKTLEETLKKKNERENSLLNEINIYESKVQMKQMEVEAMQQKMILFETFKHKFEVKKKEADRLLTRVEELSQMKGNLEEQINKSKDKTYKLNKKIEDLNDKVKSLQTGNAHQNDLRDFEHIDHALANPVTHGNRVIVPKINLEQIDEESKAHPSLDGSLSAELYQRQNPYSKGNGMNLCLQTKPSLDDEEFFDTSNSYRSQYRFETTEDELVNQDDYRNGFCNDLDPENMDSYLLRQEYLREQTEKTQFRNLYLEQQERCYHYQQMMQEYERLYSEFLTKSIKAEKEKMELIIKLRRVNKVSNCITTTMSSLNPTNIRKNIQRSTKRQQLIYNITALFIGVTIVIGILSIL</sequence>
<dbReference type="Proteomes" id="UP000039865">
    <property type="component" value="Unassembled WGS sequence"/>
</dbReference>
<dbReference type="EMBL" id="CCKQ01010325">
    <property type="protein sequence ID" value="CDW81842.1"/>
    <property type="molecule type" value="Genomic_DNA"/>
</dbReference>
<organism evidence="3 4">
    <name type="scientific">Stylonychia lemnae</name>
    <name type="common">Ciliate</name>
    <dbReference type="NCBI Taxonomy" id="5949"/>
    <lineage>
        <taxon>Eukaryota</taxon>
        <taxon>Sar</taxon>
        <taxon>Alveolata</taxon>
        <taxon>Ciliophora</taxon>
        <taxon>Intramacronucleata</taxon>
        <taxon>Spirotrichea</taxon>
        <taxon>Stichotrichia</taxon>
        <taxon>Sporadotrichida</taxon>
        <taxon>Oxytrichidae</taxon>
        <taxon>Stylonychinae</taxon>
        <taxon>Stylonychia</taxon>
    </lineage>
</organism>
<evidence type="ECO:0000256" key="1">
    <source>
        <dbReference type="SAM" id="Coils"/>
    </source>
</evidence>
<keyword evidence="2" id="KW-0472">Membrane</keyword>
<accession>A0A078AK59</accession>
<evidence type="ECO:0000313" key="3">
    <source>
        <dbReference type="EMBL" id="CDW81842.1"/>
    </source>
</evidence>
<keyword evidence="4" id="KW-1185">Reference proteome</keyword>
<protein>
    <submittedName>
        <fullName evidence="3">Uncharacterized protein</fullName>
    </submittedName>
</protein>
<proteinExistence type="predicted"/>